<dbReference type="SUPFAM" id="SSF51998">
    <property type="entry name" value="PFL-like glycyl radical enzymes"/>
    <property type="match status" value="1"/>
</dbReference>
<dbReference type="InterPro" id="IPR001150">
    <property type="entry name" value="Gly_radical"/>
</dbReference>
<evidence type="ECO:0000313" key="7">
    <source>
        <dbReference type="Proteomes" id="UP000557717"/>
    </source>
</evidence>
<reference evidence="6 7" key="1">
    <citation type="submission" date="2020-08" db="EMBL/GenBank/DDBJ databases">
        <title>Genomic Encyclopedia of Type Strains, Phase IV (KMG-IV): sequencing the most valuable type-strain genomes for metagenomic binning, comparative biology and taxonomic classification.</title>
        <authorList>
            <person name="Goeker M."/>
        </authorList>
    </citation>
    <scope>NUCLEOTIDE SEQUENCE [LARGE SCALE GENOMIC DNA]</scope>
    <source>
        <strain evidence="6 7">YC6886</strain>
    </source>
</reference>
<organism evidence="6 7">
    <name type="scientific">Haloferula luteola</name>
    <dbReference type="NCBI Taxonomy" id="595692"/>
    <lineage>
        <taxon>Bacteria</taxon>
        <taxon>Pseudomonadati</taxon>
        <taxon>Verrucomicrobiota</taxon>
        <taxon>Verrucomicrobiia</taxon>
        <taxon>Verrucomicrobiales</taxon>
        <taxon>Verrucomicrobiaceae</taxon>
        <taxon>Haloferula</taxon>
    </lineage>
</organism>
<dbReference type="GO" id="GO:0016829">
    <property type="term" value="F:lyase activity"/>
    <property type="evidence" value="ECO:0007669"/>
    <property type="project" value="UniProtKB-KW"/>
</dbReference>
<keyword evidence="1 3" id="KW-0556">Organic radical</keyword>
<accession>A0A840V7R0</accession>
<evidence type="ECO:0000313" key="6">
    <source>
        <dbReference type="EMBL" id="MBB5351624.1"/>
    </source>
</evidence>
<dbReference type="PROSITE" id="PS51149">
    <property type="entry name" value="GLY_RADICAL_2"/>
    <property type="match status" value="1"/>
</dbReference>
<dbReference type="PANTHER" id="PTHR43641:SF2">
    <property type="entry name" value="DEHYDRATASE YBIW-RELATED"/>
    <property type="match status" value="1"/>
</dbReference>
<evidence type="ECO:0000256" key="2">
    <source>
        <dbReference type="ARBA" id="ARBA00023239"/>
    </source>
</evidence>
<sequence length="846" mass="93842">MIHNDVDYWRHLEHLKPGDPDLPSPRICRLLRRLFQRWREKPRWLTEEQVGHLIPGPTGDPAERKALSGESVMVRKGKAVRRMLQIIVRDDVAASAGSFELDPDDLIFGTMPPFSVGQGKEFVRYLKEDEELAGMLDFLNEMSPMGHIAPDHGRTVRVGLRKMIDDCKAKAAASEGARERDFYLSVIESLEGVVEFAHAYAHGIRKMVDTLPADDARRPSLVESAARLERVPEFPAESFHDAVQAIHLLHCAFHWTVEIVPIGRLDQILWPILEKELEAKQLTLDQAQEILDGFWIKLDEPAILNYRHAENRFTACDGVLTGFWGSSNYDQGGLLNQWMQQITIGGLLPKDGDPQDACNPVTRLCLNSSRRLPLNSPTLDLRVNGQTPKDVLDLAAAALLSGGAHPVLLSDECIVKALTENSNNVITLADARDYACDGCYETMVAGKSEFSFGFVSATDLIEKTLNRGAGIAGTGPINLRGSKESWRSTAASDIKDWDEFKRILEKHLELGCHRYVKNLTLNYGNKEAVCPSPLLSAFIGGCLESGRDLTAGGTDYHIFSPLFTSISTAADSLHVIRKLVFEEKKFTLEELLTCLTTNWGDALLGPDGAKQPAFGRYVSPERIQEIHALCKKQDKFGYGHAEVDKIAWYLIDSFCNAVRDAAEHPVHAGRLKDLAARWSSPGKDFQLIFAPGVGTFEQYVFSGSWLGASADGRKSRQPIASDLSPAPLHSEEDPMLHRRTAALAKGFASYSDECMERLGDGGAVDYNLPEDFPPDKLAALLGEFAQGGKGSVATFTVANPKTLLEAQTSPEKYNLVRVRMGGWSEFFVTLFPDHQNQHRRRPLYTP</sequence>
<dbReference type="Pfam" id="PF02901">
    <property type="entry name" value="PFL-like"/>
    <property type="match status" value="1"/>
</dbReference>
<feature type="modified residue" description="Glycine radical" evidence="3">
    <location>
        <position position="822"/>
    </location>
</feature>
<keyword evidence="7" id="KW-1185">Reference proteome</keyword>
<dbReference type="PROSITE" id="PS51554">
    <property type="entry name" value="PFL"/>
    <property type="match status" value="1"/>
</dbReference>
<evidence type="ECO:0000259" key="4">
    <source>
        <dbReference type="PROSITE" id="PS51149"/>
    </source>
</evidence>
<name>A0A840V7R0_9BACT</name>
<keyword evidence="6" id="KW-0670">Pyruvate</keyword>
<dbReference type="PANTHER" id="PTHR43641">
    <property type="entry name" value="FORMATE ACETYLTRANSFERASE 3-RELATED"/>
    <property type="match status" value="1"/>
</dbReference>
<dbReference type="AlphaFoldDB" id="A0A840V7R0"/>
<keyword evidence="2 6" id="KW-0456">Lyase</keyword>
<evidence type="ECO:0000256" key="3">
    <source>
        <dbReference type="PROSITE-ProRule" id="PRU00493"/>
    </source>
</evidence>
<feature type="domain" description="Glycine radical" evidence="4">
    <location>
        <begin position="730"/>
        <end position="846"/>
    </location>
</feature>
<gene>
    <name evidence="6" type="ORF">HNR46_001861</name>
</gene>
<feature type="domain" description="PFL" evidence="5">
    <location>
        <begin position="25"/>
        <end position="714"/>
    </location>
</feature>
<evidence type="ECO:0000259" key="5">
    <source>
        <dbReference type="PROSITE" id="PS51554"/>
    </source>
</evidence>
<protein>
    <submittedName>
        <fullName evidence="6">Pyruvate-formate lyase</fullName>
    </submittedName>
</protein>
<dbReference type="InterPro" id="IPR051215">
    <property type="entry name" value="GRE"/>
</dbReference>
<dbReference type="EMBL" id="JACHFD010000007">
    <property type="protein sequence ID" value="MBB5351624.1"/>
    <property type="molecule type" value="Genomic_DNA"/>
</dbReference>
<dbReference type="Proteomes" id="UP000557717">
    <property type="component" value="Unassembled WGS sequence"/>
</dbReference>
<dbReference type="Gene3D" id="3.20.70.20">
    <property type="match status" value="1"/>
</dbReference>
<dbReference type="InterPro" id="IPR004184">
    <property type="entry name" value="PFL_dom"/>
</dbReference>
<comment type="caution">
    <text evidence="6">The sequence shown here is derived from an EMBL/GenBank/DDBJ whole genome shotgun (WGS) entry which is preliminary data.</text>
</comment>
<proteinExistence type="predicted"/>
<dbReference type="GO" id="GO:0005829">
    <property type="term" value="C:cytosol"/>
    <property type="evidence" value="ECO:0007669"/>
    <property type="project" value="TreeGrafter"/>
</dbReference>
<evidence type="ECO:0000256" key="1">
    <source>
        <dbReference type="ARBA" id="ARBA00022818"/>
    </source>
</evidence>
<dbReference type="RefSeq" id="WP_184017953.1">
    <property type="nucleotide sequence ID" value="NZ_JACHFD010000007.1"/>
</dbReference>